<feature type="chain" id="PRO_5008750579" evidence="2">
    <location>
        <begin position="28"/>
        <end position="176"/>
    </location>
</feature>
<gene>
    <name evidence="3" type="ORF">PCHDS_000091000</name>
</gene>
<feature type="region of interest" description="Disordered" evidence="1">
    <location>
        <begin position="75"/>
        <end position="156"/>
    </location>
</feature>
<feature type="signal peptide" evidence="2">
    <location>
        <begin position="1"/>
        <end position="27"/>
    </location>
</feature>
<evidence type="ECO:0000313" key="4">
    <source>
        <dbReference type="Proteomes" id="UP000507536"/>
    </source>
</evidence>
<feature type="compositionally biased region" description="Acidic residues" evidence="1">
    <location>
        <begin position="84"/>
        <end position="97"/>
    </location>
</feature>
<keyword evidence="2" id="KW-0732">Signal</keyword>
<feature type="compositionally biased region" description="Basic and acidic residues" evidence="1">
    <location>
        <begin position="98"/>
        <end position="112"/>
    </location>
</feature>
<accession>A0A1C6XHU5</accession>
<feature type="compositionally biased region" description="Pro residues" evidence="1">
    <location>
        <begin position="138"/>
        <end position="153"/>
    </location>
</feature>
<organism evidence="3 4">
    <name type="scientific">Plasmodium chabaudi adami</name>
    <dbReference type="NCBI Taxonomy" id="5826"/>
    <lineage>
        <taxon>Eukaryota</taxon>
        <taxon>Sar</taxon>
        <taxon>Alveolata</taxon>
        <taxon>Apicomplexa</taxon>
        <taxon>Aconoidasida</taxon>
        <taxon>Haemosporida</taxon>
        <taxon>Plasmodiidae</taxon>
        <taxon>Plasmodium</taxon>
        <taxon>Plasmodium (Vinckeia)</taxon>
    </lineage>
</organism>
<dbReference type="Proteomes" id="UP000507536">
    <property type="component" value="Chromosome 5"/>
</dbReference>
<sequence>MKKMMSKKIINLFILCTFYFSIDQISSREREKKVNLLNKIDHKHGNLKTINPHNNIKKNEKDNYNYDKKESFILLNQKFKEDQSNDDEEDDEEEDDHDQEHDQEHDQDHNNDDNNANNDANNEQAKQPGIVQNLKEALPPPPPIVQPSPPPMTPSSIAGHVVSNVFQAGLKLIGIP</sequence>
<dbReference type="AlphaFoldDB" id="A0A1C6XHU5"/>
<protein>
    <submittedName>
        <fullName evidence="3">Asparagine rich protein, putative</fullName>
    </submittedName>
</protein>
<name>A0A1C6XHU5_PLACE</name>
<feature type="compositionally biased region" description="Low complexity" evidence="1">
    <location>
        <begin position="113"/>
        <end position="125"/>
    </location>
</feature>
<reference evidence="3 4" key="1">
    <citation type="submission" date="2016-08" db="EMBL/GenBank/DDBJ databases">
        <authorList>
            <consortium name="Pathogen Informatics"/>
        </authorList>
    </citation>
    <scope>NUCLEOTIDE SEQUENCE [LARGE SCALE GENOMIC DNA]</scope>
    <source>
        <strain evidence="3 4">DS</strain>
    </source>
</reference>
<proteinExistence type="predicted"/>
<dbReference type="EMBL" id="LT608185">
    <property type="protein sequence ID" value="SCM03568.1"/>
    <property type="molecule type" value="Genomic_DNA"/>
</dbReference>
<evidence type="ECO:0000313" key="3">
    <source>
        <dbReference type="EMBL" id="SCM03568.1"/>
    </source>
</evidence>
<evidence type="ECO:0000256" key="2">
    <source>
        <dbReference type="SAM" id="SignalP"/>
    </source>
</evidence>
<evidence type="ECO:0000256" key="1">
    <source>
        <dbReference type="SAM" id="MobiDB-lite"/>
    </source>
</evidence>